<keyword evidence="2" id="KW-0819">tRNA processing</keyword>
<dbReference type="InterPro" id="IPR056842">
    <property type="entry name" value="THADA-like_TPR_C"/>
</dbReference>
<evidence type="ECO:0000259" key="6">
    <source>
        <dbReference type="Pfam" id="PF25151"/>
    </source>
</evidence>
<evidence type="ECO:0000313" key="7">
    <source>
        <dbReference type="Proteomes" id="UP000887572"/>
    </source>
</evidence>
<dbReference type="Pfam" id="PF25150">
    <property type="entry name" value="TPR_Trm732"/>
    <property type="match status" value="1"/>
</dbReference>
<feature type="domain" description="DUF2428" evidence="4">
    <location>
        <begin position="637"/>
        <end position="878"/>
    </location>
</feature>
<dbReference type="InterPro" id="IPR019442">
    <property type="entry name" value="THADA/TRM732_DUF2428"/>
</dbReference>
<dbReference type="Pfam" id="PF25151">
    <property type="entry name" value="TPR_Trm732_C"/>
    <property type="match status" value="1"/>
</dbReference>
<organism evidence="7 8">
    <name type="scientific">Globodera rostochiensis</name>
    <name type="common">Golden nematode worm</name>
    <name type="synonym">Heterodera rostochiensis</name>
    <dbReference type="NCBI Taxonomy" id="31243"/>
    <lineage>
        <taxon>Eukaryota</taxon>
        <taxon>Metazoa</taxon>
        <taxon>Ecdysozoa</taxon>
        <taxon>Nematoda</taxon>
        <taxon>Chromadorea</taxon>
        <taxon>Rhabditida</taxon>
        <taxon>Tylenchina</taxon>
        <taxon>Tylenchomorpha</taxon>
        <taxon>Tylenchoidea</taxon>
        <taxon>Heteroderidae</taxon>
        <taxon>Heteroderinae</taxon>
        <taxon>Globodera</taxon>
    </lineage>
</organism>
<evidence type="ECO:0000259" key="5">
    <source>
        <dbReference type="Pfam" id="PF25150"/>
    </source>
</evidence>
<feature type="domain" description="tRNA (32-2'-O)-methyltransferase regulator THADA-like TPR repeats region" evidence="5">
    <location>
        <begin position="230"/>
        <end position="408"/>
    </location>
</feature>
<name>A0A914HVI6_GLORO</name>
<feature type="domain" description="tRNA (32-2'-O)-methyltransferase regulator THADA-like C-terminal TPR repeats region" evidence="6">
    <location>
        <begin position="881"/>
        <end position="1018"/>
    </location>
</feature>
<dbReference type="PANTHER" id="PTHR14387:SF7">
    <property type="entry name" value="THYROID ADENOMA-ASSOCIATED PROTEIN"/>
    <property type="match status" value="1"/>
</dbReference>
<dbReference type="PANTHER" id="PTHR14387">
    <property type="entry name" value="THADA/DEATH RECEPTOR INTERACTING PROTEIN"/>
    <property type="match status" value="1"/>
</dbReference>
<evidence type="ECO:0000256" key="1">
    <source>
        <dbReference type="ARBA" id="ARBA00010409"/>
    </source>
</evidence>
<accession>A0A914HVI6</accession>
<dbReference type="GO" id="GO:0005829">
    <property type="term" value="C:cytosol"/>
    <property type="evidence" value="ECO:0007669"/>
    <property type="project" value="TreeGrafter"/>
</dbReference>
<dbReference type="AlphaFoldDB" id="A0A914HVI6"/>
<dbReference type="Pfam" id="PF10350">
    <property type="entry name" value="DUF2428"/>
    <property type="match status" value="1"/>
</dbReference>
<dbReference type="WBParaSite" id="Gr19_v10_g4881.t1">
    <property type="protein sequence ID" value="Gr19_v10_g4881.t1"/>
    <property type="gene ID" value="Gr19_v10_g4881"/>
</dbReference>
<dbReference type="InterPro" id="IPR016024">
    <property type="entry name" value="ARM-type_fold"/>
</dbReference>
<dbReference type="InterPro" id="IPR051954">
    <property type="entry name" value="tRNA_methyltransferase_THADA"/>
</dbReference>
<evidence type="ECO:0000259" key="4">
    <source>
        <dbReference type="Pfam" id="PF10350"/>
    </source>
</evidence>
<evidence type="ECO:0000256" key="2">
    <source>
        <dbReference type="ARBA" id="ARBA00022694"/>
    </source>
</evidence>
<reference evidence="8" key="1">
    <citation type="submission" date="2022-11" db="UniProtKB">
        <authorList>
            <consortium name="WormBaseParasite"/>
        </authorList>
    </citation>
    <scope>IDENTIFICATION</scope>
</reference>
<keyword evidence="7" id="KW-1185">Reference proteome</keyword>
<dbReference type="GO" id="GO:0030488">
    <property type="term" value="P:tRNA methylation"/>
    <property type="evidence" value="ECO:0007669"/>
    <property type="project" value="TreeGrafter"/>
</dbReference>
<comment type="similarity">
    <text evidence="1">Belongs to the THADA family.</text>
</comment>
<proteinExistence type="inferred from homology"/>
<dbReference type="Proteomes" id="UP000887572">
    <property type="component" value="Unplaced"/>
</dbReference>
<evidence type="ECO:0000256" key="3">
    <source>
        <dbReference type="ARBA" id="ARBA00035698"/>
    </source>
</evidence>
<evidence type="ECO:0000313" key="8">
    <source>
        <dbReference type="WBParaSite" id="Gr19_v10_g4881.t1"/>
    </source>
</evidence>
<dbReference type="SUPFAM" id="SSF48371">
    <property type="entry name" value="ARM repeat"/>
    <property type="match status" value="1"/>
</dbReference>
<protein>
    <recommendedName>
        <fullName evidence="3">tRNA (32-2'-O)-methyltransferase regulator THADA</fullName>
    </recommendedName>
</protein>
<sequence>MSTDCCHFKTSQSLQEILFSQSKPEWLLPCCGQHGGFLSDHCVSLLVQEAICWATDAPRVLRCSTVLTRISSILIEFCSSLSNSTQSLFLSHCLRFLDFPYAESIGYQCAALLMNLVALHGTNCVHCLTIDKGCEWLLSVGHSLCGAHTELFSKIRIKALHSLLHCSAVEASLSLRDRLMTEPFVARLYAQIGHAPLSIQISKVIVDDCSVAVRLNRPNTLTFHMDWIKKQLLATDVSVRQAIEQKLLPALLKSPESRRWFRLEFHSFASLPRDSAHSPRALCTLLRLAIDRIGNEEGNCDFGWEDFVSAAEFSDEQNGGGGISADFMEKALFDGPSTDSETQLSALSLICSHPKGARPVSARECQIVRQFVAKSFGEPSPSVRQHILTQIAKLFSRVSEHSKSLQKINDVLNLTKYRQFVHDIEQLALEHLPDQSTLLIYEIEKDEETANGESDGELGFSCRVFALMLISLIHSAQLCDLSFAPFEWKALIASLDDQFELCQDTALKLIDQIFPSPLQKGISFDFTVFLENTKKDLLFANPHSPRHQLAVEYRLRFLLPRLSDNVRRAFFDALIKLGANVCEQAANVNGFDEENPNLIRLVQICPQLHAILSAILASMPHIFRDDNATNIELSSSFLHALLSLCHCAAQLVSPVVHSLSPEGFLPSIGQSNGNFEDNFRTVQLLSKTCWRSHKSISHIFSRLIKWMPSPNSLSTEQMIKIGEYFWLQLTECRHCGAFEAAADAFRVICIRFWAFSSASDQFPCSPAKWLRQIVDALTGKISARHLCPSRRSAGLPHLVNALLCSEPPLSPDRRKFANFDHTVSALLDCRRSEDRQLEFHCVNVLRLLFSQSLLEERIFPYVEEAFQLSLNGCADEFWPVRNAHVQLFAVLIERIFGTPPTQQRSLHIQLRCKMSAHEFFTRYPSLYHSLGNCLRKLRLAVLRSFECPLGVVHHFAAFPALILLTHLRPAAHELGQTHSLRPFFPDLIQLLFALPARALREIASAALCSMATFTELQQIFDCIYEIGLAVHQRSSKNVSNLATDSISIFLDHIVELNVTILTSTDQFRKLREITRTFRSNRSGTIGHIQKMIYDAC</sequence>
<dbReference type="InterPro" id="IPR056843">
    <property type="entry name" value="THADA-like_TPR"/>
</dbReference>